<reference evidence="1 2" key="1">
    <citation type="submission" date="2024-01" db="EMBL/GenBank/DDBJ databases">
        <title>Multi-omics insights into the function and evolution of sodium benzoate biodegradation pathways in Benzoatithermus flavus gen. nov., sp. nov. from hot spring.</title>
        <authorList>
            <person name="Hu C.-J."/>
            <person name="Li W.-J."/>
        </authorList>
    </citation>
    <scope>NUCLEOTIDE SEQUENCE [LARGE SCALE GENOMIC DNA]</scope>
    <source>
        <strain evidence="1 2">SYSU G07066</strain>
    </source>
</reference>
<keyword evidence="2" id="KW-1185">Reference proteome</keyword>
<dbReference type="PROSITE" id="PS51318">
    <property type="entry name" value="TAT"/>
    <property type="match status" value="1"/>
</dbReference>
<gene>
    <name evidence="1" type="ORF">U1T56_22170</name>
</gene>
<comment type="caution">
    <text evidence="1">The sequence shown here is derived from an EMBL/GenBank/DDBJ whole genome shotgun (WGS) entry which is preliminary data.</text>
</comment>
<dbReference type="RefSeq" id="WP_418161719.1">
    <property type="nucleotide sequence ID" value="NZ_JBBLZC010000036.1"/>
</dbReference>
<evidence type="ECO:0008006" key="3">
    <source>
        <dbReference type="Google" id="ProtNLM"/>
    </source>
</evidence>
<name>A0ABU8XXE6_9PROT</name>
<dbReference type="EMBL" id="JBBLZC010000036">
    <property type="protein sequence ID" value="MEK0085870.1"/>
    <property type="molecule type" value="Genomic_DNA"/>
</dbReference>
<evidence type="ECO:0000313" key="1">
    <source>
        <dbReference type="EMBL" id="MEK0085870.1"/>
    </source>
</evidence>
<protein>
    <recommendedName>
        <fullName evidence="3">Tat (Twin-arginine translocation) pathway signal sequence</fullName>
    </recommendedName>
</protein>
<proteinExistence type="predicted"/>
<accession>A0ABU8XXE6</accession>
<organism evidence="1 2">
    <name type="scientific">Benzoatithermus flavus</name>
    <dbReference type="NCBI Taxonomy" id="3108223"/>
    <lineage>
        <taxon>Bacteria</taxon>
        <taxon>Pseudomonadati</taxon>
        <taxon>Pseudomonadota</taxon>
        <taxon>Alphaproteobacteria</taxon>
        <taxon>Geminicoccales</taxon>
        <taxon>Geminicoccaceae</taxon>
        <taxon>Benzoatithermus</taxon>
    </lineage>
</organism>
<sequence length="186" mass="20169">MSKTILDRRTFLTSAARTAATVVVLSGATTILAANRAWAMTLGALGADEAAVLLTMTRHLYPHDWLGDLYYAEVVEAYDAKIQGDPSLAPLVKDGIAALDRAMGVPFLRLSPGTQLEALKRLEQTPFFQSVRGHTVVALYNNKNLWADFGYQGSSAEYGGYLFRGFQDAGWTLQPDAEASPPPFLG</sequence>
<evidence type="ECO:0000313" key="2">
    <source>
        <dbReference type="Proteomes" id="UP001375743"/>
    </source>
</evidence>
<dbReference type="InterPro" id="IPR006311">
    <property type="entry name" value="TAT_signal"/>
</dbReference>
<dbReference type="Proteomes" id="UP001375743">
    <property type="component" value="Unassembled WGS sequence"/>
</dbReference>